<dbReference type="Gene3D" id="3.30.1330.230">
    <property type="match status" value="1"/>
</dbReference>
<evidence type="ECO:0000259" key="1">
    <source>
        <dbReference type="PROSITE" id="PS51664"/>
    </source>
</evidence>
<organism evidence="2 3">
    <name type="scientific">Pandoraea communis</name>
    <dbReference type="NCBI Taxonomy" id="2508297"/>
    <lineage>
        <taxon>Bacteria</taxon>
        <taxon>Pseudomonadati</taxon>
        <taxon>Pseudomonadota</taxon>
        <taxon>Betaproteobacteria</taxon>
        <taxon>Burkholderiales</taxon>
        <taxon>Burkholderiaceae</taxon>
        <taxon>Pandoraea</taxon>
    </lineage>
</organism>
<dbReference type="AlphaFoldDB" id="A0A5E4YPD4"/>
<proteinExistence type="predicted"/>
<dbReference type="Pfam" id="PF02624">
    <property type="entry name" value="YcaO"/>
    <property type="match status" value="1"/>
</dbReference>
<dbReference type="Gene3D" id="3.30.160.660">
    <property type="match status" value="1"/>
</dbReference>
<dbReference type="InterPro" id="IPR003776">
    <property type="entry name" value="YcaO-like_dom"/>
</dbReference>
<feature type="domain" description="YcaO" evidence="1">
    <location>
        <begin position="340"/>
        <end position="693"/>
    </location>
</feature>
<dbReference type="Gene3D" id="3.40.109.10">
    <property type="entry name" value="NADH Oxidase"/>
    <property type="match status" value="1"/>
</dbReference>
<reference evidence="2 3" key="1">
    <citation type="submission" date="2019-08" db="EMBL/GenBank/DDBJ databases">
        <authorList>
            <person name="Peeters C."/>
        </authorList>
    </citation>
    <scope>NUCLEOTIDE SEQUENCE [LARGE SCALE GENOMIC DNA]</scope>
    <source>
        <strain evidence="2 3">LMG 31110</strain>
    </source>
</reference>
<dbReference type="EMBL" id="CABPSJ010000008">
    <property type="protein sequence ID" value="VVE50265.1"/>
    <property type="molecule type" value="Genomic_DNA"/>
</dbReference>
<dbReference type="InterPro" id="IPR029479">
    <property type="entry name" value="Nitroreductase"/>
</dbReference>
<protein>
    <recommendedName>
        <fullName evidence="1">YcaO domain-containing protein</fullName>
    </recommendedName>
</protein>
<accession>A0A5E4YPD4</accession>
<dbReference type="GO" id="GO:0016491">
    <property type="term" value="F:oxidoreductase activity"/>
    <property type="evidence" value="ECO:0007669"/>
    <property type="project" value="InterPro"/>
</dbReference>
<name>A0A5E4YPD4_9BURK</name>
<evidence type="ECO:0000313" key="2">
    <source>
        <dbReference type="EMBL" id="VVE50265.1"/>
    </source>
</evidence>
<dbReference type="Pfam" id="PF00881">
    <property type="entry name" value="Nitroreductase"/>
    <property type="match status" value="1"/>
</dbReference>
<dbReference type="Proteomes" id="UP000337189">
    <property type="component" value="Unassembled WGS sequence"/>
</dbReference>
<dbReference type="SUPFAM" id="SSF55469">
    <property type="entry name" value="FMN-dependent nitroreductase-like"/>
    <property type="match status" value="1"/>
</dbReference>
<gene>
    <name evidence="2" type="ORF">PCO31110_04702</name>
</gene>
<dbReference type="PANTHER" id="PTHR37809">
    <property type="entry name" value="RIBOSOMAL PROTEIN S12 METHYLTHIOTRANSFERASE ACCESSORY FACTOR YCAO"/>
    <property type="match status" value="1"/>
</dbReference>
<dbReference type="InterPro" id="IPR000415">
    <property type="entry name" value="Nitroreductase-like"/>
</dbReference>
<dbReference type="PANTHER" id="PTHR37809:SF1">
    <property type="entry name" value="RIBOSOMAL PROTEIN S12 METHYLTHIOTRANSFERASE ACCESSORY FACTOR YCAO"/>
    <property type="match status" value="1"/>
</dbReference>
<dbReference type="PROSITE" id="PS51664">
    <property type="entry name" value="YCAO"/>
    <property type="match status" value="1"/>
</dbReference>
<evidence type="ECO:0000313" key="3">
    <source>
        <dbReference type="Proteomes" id="UP000337189"/>
    </source>
</evidence>
<dbReference type="Gene3D" id="3.30.40.250">
    <property type="match status" value="1"/>
</dbReference>
<sequence>MLEKLFVWCRGESSLVDIGKFSMQTWGDDRMTRFVSDLLGAGVMVDAAIQLPAMASATNHPLGPAGLPAPRHVWAAVKALSGPPDDEAGSAISLAAPVRSSLTPMLTKRVSARGFGSAPLTESDLSSVLQTAYGIVESNAPLGELTHRRPVPSAGGLHTLRMSIVLLQDAGKLTRGCYTVQFRPLADGGPHLVREAGRESDVFRVAIAPDDLVNVRAIVVAWADLSLVALNYRNRAYPFLMFEAGAVFQNVALHCADVDLAWSPFGNYDPERMASLLDLPSRASVLSVGLLGTEQDSPDTSGTPTLPLALSWSDDLDSLPFHVAKARIDVPTEIDEFAWGRAYDPVLALDKAIAEAVERHAYRAPRRLHWGRLAELPSAIDPATIVSFSPGQYRSKDFPFTRLRQQDRALWTEAKSSRDGRDVLLLADCVFHRQSLKQLGAHEAYCWATSSGCASHISESLAQRAALWEVIERDAFMRHWGEQAPGSLIDDAWIPDTLNARIDWLKGEGCEVTLLVLDKGVLPVLMAVIQSPARHFTCFGAGAGGDFEDALHGALSEAEIAAHARLASLRAEVVQPSKVHYPWDHSDVYATRRYYRRADRLFIDAPAMTHDAFENCRAAMRRDVLDQVIDMGWEPFFVDLTLADAPRTYSGNALFTARAVVPGMIPVTFGYGRMPLGTMSSCVREARFPHPFA</sequence>